<reference evidence="1" key="1">
    <citation type="journal article" date="2020" name="Stud. Mycol.">
        <title>101 Dothideomycetes genomes: a test case for predicting lifestyles and emergence of pathogens.</title>
        <authorList>
            <person name="Haridas S."/>
            <person name="Albert R."/>
            <person name="Binder M."/>
            <person name="Bloem J."/>
            <person name="Labutti K."/>
            <person name="Salamov A."/>
            <person name="Andreopoulos B."/>
            <person name="Baker S."/>
            <person name="Barry K."/>
            <person name="Bills G."/>
            <person name="Bluhm B."/>
            <person name="Cannon C."/>
            <person name="Castanera R."/>
            <person name="Culley D."/>
            <person name="Daum C."/>
            <person name="Ezra D."/>
            <person name="Gonzalez J."/>
            <person name="Henrissat B."/>
            <person name="Kuo A."/>
            <person name="Liang C."/>
            <person name="Lipzen A."/>
            <person name="Lutzoni F."/>
            <person name="Magnuson J."/>
            <person name="Mondo S."/>
            <person name="Nolan M."/>
            <person name="Ohm R."/>
            <person name="Pangilinan J."/>
            <person name="Park H.-J."/>
            <person name="Ramirez L."/>
            <person name="Alfaro M."/>
            <person name="Sun H."/>
            <person name="Tritt A."/>
            <person name="Yoshinaga Y."/>
            <person name="Zwiers L.-H."/>
            <person name="Turgeon B."/>
            <person name="Goodwin S."/>
            <person name="Spatafora J."/>
            <person name="Crous P."/>
            <person name="Grigoriev I."/>
        </authorList>
    </citation>
    <scope>NUCLEOTIDE SEQUENCE</scope>
    <source>
        <strain evidence="1">CBS 116005</strain>
    </source>
</reference>
<dbReference type="Pfam" id="PF05742">
    <property type="entry name" value="TANGO2"/>
    <property type="match status" value="1"/>
</dbReference>
<dbReference type="EMBL" id="ML995832">
    <property type="protein sequence ID" value="KAF2769670.1"/>
    <property type="molecule type" value="Genomic_DNA"/>
</dbReference>
<proteinExistence type="predicted"/>
<dbReference type="PANTHER" id="PTHR17985">
    <property type="entry name" value="SER/THR-RICH PROTEIN T10 IN DGCR REGION"/>
    <property type="match status" value="1"/>
</dbReference>
<dbReference type="InterPro" id="IPR008551">
    <property type="entry name" value="TANGO2"/>
</dbReference>
<keyword evidence="2" id="KW-1185">Reference proteome</keyword>
<evidence type="ECO:0000313" key="2">
    <source>
        <dbReference type="Proteomes" id="UP000799436"/>
    </source>
</evidence>
<gene>
    <name evidence="1" type="ORF">EJ03DRAFT_327277</name>
</gene>
<dbReference type="PANTHER" id="PTHR17985:SF8">
    <property type="entry name" value="TRANSPORT AND GOLGI ORGANIZATION PROTEIN 2 HOMOLOG"/>
    <property type="match status" value="1"/>
</dbReference>
<dbReference type="GO" id="GO:0005794">
    <property type="term" value="C:Golgi apparatus"/>
    <property type="evidence" value="ECO:0007669"/>
    <property type="project" value="TreeGrafter"/>
</dbReference>
<evidence type="ECO:0000313" key="1">
    <source>
        <dbReference type="EMBL" id="KAF2769670.1"/>
    </source>
</evidence>
<dbReference type="Proteomes" id="UP000799436">
    <property type="component" value="Unassembled WGS sequence"/>
</dbReference>
<organism evidence="1 2">
    <name type="scientific">Teratosphaeria nubilosa</name>
    <dbReference type="NCBI Taxonomy" id="161662"/>
    <lineage>
        <taxon>Eukaryota</taxon>
        <taxon>Fungi</taxon>
        <taxon>Dikarya</taxon>
        <taxon>Ascomycota</taxon>
        <taxon>Pezizomycotina</taxon>
        <taxon>Dothideomycetes</taxon>
        <taxon>Dothideomycetidae</taxon>
        <taxon>Mycosphaerellales</taxon>
        <taxon>Teratosphaeriaceae</taxon>
        <taxon>Teratosphaeria</taxon>
    </lineage>
</organism>
<accession>A0A6G1LAK4</accession>
<dbReference type="GO" id="GO:0009306">
    <property type="term" value="P:protein secretion"/>
    <property type="evidence" value="ECO:0007669"/>
    <property type="project" value="TreeGrafter"/>
</dbReference>
<dbReference type="OrthoDB" id="191601at2759"/>
<dbReference type="AlphaFoldDB" id="A0A6G1LAK4"/>
<sequence length="316" mass="35156">MCITVLSTAHPQYPFILINNRDEFLDRPTAKADWWDPPQENVLGGRDLQRAERGTWLGITKDGRIANLTNFRHEGVDVAKGKSRGGLTNAFLQQHYDRDEDFVKHLIDQVGIHNVGGFTLLFGRLPKPQDGIMPGLAAVSNRTSSTDGIVRIATKPGETHGLSNSHFGDMSWPKVVHGEQFLKQAIKADADRASDQDRLIASLFDVLSVDTLPRPKSDQPWSEYTRQLRNSILIPPVGGEAVQSKPADKLAAAHGTATPDHGRVRIGEGVYGTHQQTVILVRKDGRVTFVERTLYGEGARLMAKVESERRFEFEFE</sequence>
<protein>
    <submittedName>
        <fullName evidence="1">DUF833-domain-containing protein</fullName>
    </submittedName>
</protein>
<name>A0A6G1LAK4_9PEZI</name>
<dbReference type="GO" id="GO:0007030">
    <property type="term" value="P:Golgi organization"/>
    <property type="evidence" value="ECO:0007669"/>
    <property type="project" value="TreeGrafter"/>
</dbReference>